<protein>
    <submittedName>
        <fullName evidence="1">Unconventional myosin-VIIb</fullName>
    </submittedName>
</protein>
<organism evidence="1 2">
    <name type="scientific">Paramuricea clavata</name>
    <name type="common">Red gorgonian</name>
    <name type="synonym">Violescent sea-whip</name>
    <dbReference type="NCBI Taxonomy" id="317549"/>
    <lineage>
        <taxon>Eukaryota</taxon>
        <taxon>Metazoa</taxon>
        <taxon>Cnidaria</taxon>
        <taxon>Anthozoa</taxon>
        <taxon>Octocorallia</taxon>
        <taxon>Malacalcyonacea</taxon>
        <taxon>Plexauridae</taxon>
        <taxon>Paramuricea</taxon>
    </lineage>
</organism>
<dbReference type="PANTHER" id="PTHR22692">
    <property type="entry name" value="MYOSIN VII, XV"/>
    <property type="match status" value="1"/>
</dbReference>
<reference evidence="1" key="1">
    <citation type="submission" date="2020-04" db="EMBL/GenBank/DDBJ databases">
        <authorList>
            <person name="Alioto T."/>
            <person name="Alioto T."/>
            <person name="Gomez Garrido J."/>
        </authorList>
    </citation>
    <scope>NUCLEOTIDE SEQUENCE</scope>
    <source>
        <strain evidence="1">A484AB</strain>
    </source>
</reference>
<dbReference type="PROSITE" id="PS51016">
    <property type="entry name" value="MYTH4"/>
    <property type="match status" value="1"/>
</dbReference>
<feature type="non-terminal residue" evidence="1">
    <location>
        <position position="242"/>
    </location>
</feature>
<dbReference type="Proteomes" id="UP001152795">
    <property type="component" value="Unassembled WGS sequence"/>
</dbReference>
<dbReference type="InterPro" id="IPR038185">
    <property type="entry name" value="MyTH4_dom_sf"/>
</dbReference>
<dbReference type="InterPro" id="IPR000857">
    <property type="entry name" value="MyTH4_dom"/>
</dbReference>
<dbReference type="SMART" id="SM00139">
    <property type="entry name" value="MyTH4"/>
    <property type="match status" value="1"/>
</dbReference>
<evidence type="ECO:0000313" key="1">
    <source>
        <dbReference type="EMBL" id="CAB3992293.1"/>
    </source>
</evidence>
<dbReference type="OrthoDB" id="6108017at2759"/>
<gene>
    <name evidence="1" type="ORF">PACLA_8A072971</name>
</gene>
<proteinExistence type="predicted"/>
<dbReference type="PANTHER" id="PTHR22692:SF33">
    <property type="entry name" value="MYOSIN"/>
    <property type="match status" value="1"/>
</dbReference>
<dbReference type="Pfam" id="PF00784">
    <property type="entry name" value="MyTH4"/>
    <property type="match status" value="1"/>
</dbReference>
<sequence>METNLEEERTFAKYAAKKFQSFHTCTAEKKPLHQPLHHFKTVLDKDTARAISLAIFRYTKQGGQPQGALLNQPIFRELISGLKKGSIDGKFSPYSFFQRWKTTDLDNVQFICGLGILGSQMRDEIFCQIYKQINGNSSEKVRKVAWSLFACCLTSFPPSGEFYPYLISILKSAPQEDWAYCTEKLRRTLLNGKRNEPPSSYEYQAIINQASISIAETNKSSEKNCGFIRVDDLDLDLTMISH</sequence>
<dbReference type="EMBL" id="CACRXK020002016">
    <property type="protein sequence ID" value="CAB3992293.1"/>
    <property type="molecule type" value="Genomic_DNA"/>
</dbReference>
<accession>A0A6S7GLB5</accession>
<dbReference type="GO" id="GO:0005856">
    <property type="term" value="C:cytoskeleton"/>
    <property type="evidence" value="ECO:0007669"/>
    <property type="project" value="InterPro"/>
</dbReference>
<evidence type="ECO:0000313" key="2">
    <source>
        <dbReference type="Proteomes" id="UP001152795"/>
    </source>
</evidence>
<dbReference type="InterPro" id="IPR051567">
    <property type="entry name" value="Unconventional_Myosin_ATPase"/>
</dbReference>
<dbReference type="AlphaFoldDB" id="A0A6S7GLB5"/>
<keyword evidence="2" id="KW-1185">Reference proteome</keyword>
<name>A0A6S7GLB5_PARCT</name>
<comment type="caution">
    <text evidence="1">The sequence shown here is derived from an EMBL/GenBank/DDBJ whole genome shotgun (WGS) entry which is preliminary data.</text>
</comment>
<dbReference type="Gene3D" id="1.25.40.530">
    <property type="entry name" value="MyTH4 domain"/>
    <property type="match status" value="1"/>
</dbReference>